<dbReference type="Proteomes" id="UP000199642">
    <property type="component" value="Unassembled WGS sequence"/>
</dbReference>
<keyword evidence="2" id="KW-1185">Reference proteome</keyword>
<dbReference type="EMBL" id="FOPC01000001">
    <property type="protein sequence ID" value="SFG06125.1"/>
    <property type="molecule type" value="Genomic_DNA"/>
</dbReference>
<sequence length="120" mass="13812">MKKRNLFLGIFAAICGVILLCLSSEFTAVSGSGKSLPVETKNQLSADFLYANSHAIQVGVAVDYFSNSREISKFFEYTLWISQKQRSFFRVFIPSLSSDLIDFLIHFHRKALIFPFHYFW</sequence>
<dbReference type="RefSeq" id="WP_092788433.1">
    <property type="nucleotide sequence ID" value="NZ_FOPC01000001.1"/>
</dbReference>
<accession>A0A1I2NQ55</accession>
<proteinExistence type="predicted"/>
<evidence type="ECO:0000313" key="1">
    <source>
        <dbReference type="EMBL" id="SFG06125.1"/>
    </source>
</evidence>
<name>A0A1I2NQ55_9BACT</name>
<evidence type="ECO:0000313" key="2">
    <source>
        <dbReference type="Proteomes" id="UP000199642"/>
    </source>
</evidence>
<organism evidence="1 2">
    <name type="scientific">Algoriphagus hitonicola</name>
    <dbReference type="NCBI Taxonomy" id="435880"/>
    <lineage>
        <taxon>Bacteria</taxon>
        <taxon>Pseudomonadati</taxon>
        <taxon>Bacteroidota</taxon>
        <taxon>Cytophagia</taxon>
        <taxon>Cytophagales</taxon>
        <taxon>Cyclobacteriaceae</taxon>
        <taxon>Algoriphagus</taxon>
    </lineage>
</organism>
<protein>
    <submittedName>
        <fullName evidence="1">Uncharacterized protein</fullName>
    </submittedName>
</protein>
<gene>
    <name evidence="1" type="ORF">SAMN04487988_101258</name>
</gene>
<dbReference type="AlphaFoldDB" id="A0A1I2NQ55"/>
<reference evidence="2" key="1">
    <citation type="submission" date="2016-10" db="EMBL/GenBank/DDBJ databases">
        <authorList>
            <person name="Varghese N."/>
            <person name="Submissions S."/>
        </authorList>
    </citation>
    <scope>NUCLEOTIDE SEQUENCE [LARGE SCALE GENOMIC DNA]</scope>
    <source>
        <strain evidence="2">DSM 19315</strain>
    </source>
</reference>